<gene>
    <name evidence="8" type="ORF">LIER_30719</name>
</gene>
<accession>A0AAV3RQY4</accession>
<reference evidence="8 9" key="1">
    <citation type="submission" date="2024-01" db="EMBL/GenBank/DDBJ databases">
        <title>The complete chloroplast genome sequence of Lithospermum erythrorhizon: insights into the phylogenetic relationship among Boraginaceae species and the maternal lineages of purple gromwells.</title>
        <authorList>
            <person name="Okada T."/>
            <person name="Watanabe K."/>
        </authorList>
    </citation>
    <scope>NUCLEOTIDE SEQUENCE [LARGE SCALE GENOMIC DNA]</scope>
</reference>
<dbReference type="Proteomes" id="UP001454036">
    <property type="component" value="Unassembled WGS sequence"/>
</dbReference>
<evidence type="ECO:0000256" key="5">
    <source>
        <dbReference type="PROSITE-ProRule" id="PRU01251"/>
    </source>
</evidence>
<evidence type="ECO:0000259" key="7">
    <source>
        <dbReference type="PROSITE" id="PS51903"/>
    </source>
</evidence>
<evidence type="ECO:0000313" key="9">
    <source>
        <dbReference type="Proteomes" id="UP001454036"/>
    </source>
</evidence>
<evidence type="ECO:0000256" key="4">
    <source>
        <dbReference type="ARBA" id="ARBA00023163"/>
    </source>
</evidence>
<dbReference type="InterPro" id="IPR027417">
    <property type="entry name" value="P-loop_NTPase"/>
</dbReference>
<protein>
    <submittedName>
        <fullName evidence="8">Chaperone</fullName>
    </submittedName>
</protein>
<dbReference type="GO" id="GO:0016887">
    <property type="term" value="F:ATP hydrolysis activity"/>
    <property type="evidence" value="ECO:0007669"/>
    <property type="project" value="InterPro"/>
</dbReference>
<dbReference type="GO" id="GO:0005524">
    <property type="term" value="F:ATP binding"/>
    <property type="evidence" value="ECO:0007669"/>
    <property type="project" value="InterPro"/>
</dbReference>
<organism evidence="8 9">
    <name type="scientific">Lithospermum erythrorhizon</name>
    <name type="common">Purple gromwell</name>
    <name type="synonym">Lithospermum officinale var. erythrorhizon</name>
    <dbReference type="NCBI Taxonomy" id="34254"/>
    <lineage>
        <taxon>Eukaryota</taxon>
        <taxon>Viridiplantae</taxon>
        <taxon>Streptophyta</taxon>
        <taxon>Embryophyta</taxon>
        <taxon>Tracheophyta</taxon>
        <taxon>Spermatophyta</taxon>
        <taxon>Magnoliopsida</taxon>
        <taxon>eudicotyledons</taxon>
        <taxon>Gunneridae</taxon>
        <taxon>Pentapetalae</taxon>
        <taxon>asterids</taxon>
        <taxon>lamiids</taxon>
        <taxon>Boraginales</taxon>
        <taxon>Boraginaceae</taxon>
        <taxon>Boraginoideae</taxon>
        <taxon>Lithospermeae</taxon>
        <taxon>Lithospermum</taxon>
    </lineage>
</organism>
<feature type="region of interest" description="Disordered" evidence="6">
    <location>
        <begin position="85"/>
        <end position="105"/>
    </location>
</feature>
<keyword evidence="4" id="KW-0804">Transcription</keyword>
<name>A0AAV3RQY4_LITER</name>
<dbReference type="PROSITE" id="PS51903">
    <property type="entry name" value="CLP_R"/>
    <property type="match status" value="1"/>
</dbReference>
<keyword evidence="9" id="KW-1185">Reference proteome</keyword>
<evidence type="ECO:0000256" key="3">
    <source>
        <dbReference type="ARBA" id="ARBA00023015"/>
    </source>
</evidence>
<dbReference type="Gene3D" id="1.10.1780.10">
    <property type="entry name" value="Clp, N-terminal domain"/>
    <property type="match status" value="1"/>
</dbReference>
<dbReference type="InterPro" id="IPR036628">
    <property type="entry name" value="Clp_N_dom_sf"/>
</dbReference>
<comment type="caution">
    <text evidence="8">The sequence shown here is derived from an EMBL/GenBank/DDBJ whole genome shotgun (WGS) entry which is preliminary data.</text>
</comment>
<dbReference type="InterPro" id="IPR051650">
    <property type="entry name" value="SL_signaling_regulator"/>
</dbReference>
<dbReference type="Pfam" id="PF23569">
    <property type="entry name" value="NBD_SMAX1"/>
    <property type="match status" value="1"/>
</dbReference>
<dbReference type="PANTHER" id="PTHR43572">
    <property type="entry name" value="CHAPERONE PROTEIN CLPD, CHLOROPLASTIC"/>
    <property type="match status" value="1"/>
</dbReference>
<evidence type="ECO:0000256" key="6">
    <source>
        <dbReference type="SAM" id="MobiDB-lite"/>
    </source>
</evidence>
<evidence type="ECO:0000256" key="1">
    <source>
        <dbReference type="ARBA" id="ARBA00008675"/>
    </source>
</evidence>
<feature type="compositionally biased region" description="Low complexity" evidence="6">
    <location>
        <begin position="477"/>
        <end position="501"/>
    </location>
</feature>
<feature type="domain" description="Clp R" evidence="7">
    <location>
        <begin position="8"/>
        <end position="179"/>
    </location>
</feature>
<sequence>MRTDLSTIQQTLMPEASSVLEHSIEEARRRNHSQTTPLHVASTLLSAQTSFLRQACIRSHPNSSHPLQCRALELCFSVALERLPTSTGGSSQGTDGGGEGEEGVEPSISNALMAALKRAQAHQRRGCPEQQQQPLLAVKVELKQLIISILDDPSVSRVMREASFSSPAVKATIEQSFNNPTSSHHHHHQNLLICPEGLNQPMFEHHRKSLEQFQHPYLNPRISGNLGSFGGVGPRMLVSPASPVSQSGAIIASPVSMENRNMYLNPRLRQGGSGQSGSQRNEEVNKVMDIFLRTKKRNPVLVGEGEPEAVVKELLRRIEKSELCSEGCFNNVEVVQFNKEFITDKDRMSAKINELGGLIESKISNGSVIVDLGDLKWLVDQPLQKQVVSEASKEVVVEMGTMLARFAGNNDCNNKIWLIGTATCETYLRCQVYHPTMENDWDLQAVPISSRSPLAGMFPRPGSDRLLGNPGEHLNGLNSFPTPTSTLSSRLSESSNASKNSSCCPQCLEKYEEELADFAKEFENSCYDEKLEATPTQLPQWLRNAKIQDNRINGSDLSQGKDKKLHMEGKSQELLKKWRDTCLCLHPNFHHIDSSQKTASPVLSLPNLDNSTPSVHQPFSPKFLLTKNLGELPKLNECSLTLRPPMKEGYVTLRPSLSANPVSLQPPRNEGSTPGSPVRTELVLGQKVSDGQTKTNEGNVKDSLGCIPSELQKKPLEKFSNALDADTFKKLIKGLMEKAWWQADAASGVASAVTRCRLGNGKQLGGGSRGDIWLLFAGPDWIGKRKMASVLSDQICGTSPVMISLGLRRHYEETDMNIRGKTALDRITEAIRRNPFSVIMIEDIDEADFLVRGSIKRAIDRGRLADSHGREISLGNVIFVVTGNWSTISYEEEGNWIEGKKGNNNWQLRLTSCEKGAKRRANWLHDEDRPTNLRKDLTPGLSFDLNQAADIGYDRAERSHNLSDLTMDHEEDHDGHDLDDRRFSITALPRDLVNSVDDTIVFRPVDFSFIGREIKKTIIKKFSTVVDEKISLQVDDAALEKIIRGLLHGKASLERWVENVLDPSFNKLESLLESVHDDIVVRLALDTDTDFNAFSNGDKLPDEIKITANKTQN</sequence>
<feature type="region of interest" description="Disordered" evidence="6">
    <location>
        <begin position="460"/>
        <end position="501"/>
    </location>
</feature>
<dbReference type="Pfam" id="PF07724">
    <property type="entry name" value="AAA_2"/>
    <property type="match status" value="1"/>
</dbReference>
<dbReference type="InterPro" id="IPR058954">
    <property type="entry name" value="AAA_lid_SMAX1"/>
</dbReference>
<keyword evidence="3" id="KW-0805">Transcription regulation</keyword>
<evidence type="ECO:0000256" key="2">
    <source>
        <dbReference type="ARBA" id="ARBA00022737"/>
    </source>
</evidence>
<dbReference type="AlphaFoldDB" id="A0AAV3RQY4"/>
<dbReference type="InterPro" id="IPR058680">
    <property type="entry name" value="NBD_SMAX1-like"/>
</dbReference>
<evidence type="ECO:0000313" key="8">
    <source>
        <dbReference type="EMBL" id="GAA0183280.1"/>
    </source>
</evidence>
<dbReference type="SUPFAM" id="SSF52540">
    <property type="entry name" value="P-loop containing nucleoside triphosphate hydrolases"/>
    <property type="match status" value="1"/>
</dbReference>
<dbReference type="InterPro" id="IPR004176">
    <property type="entry name" value="Clp_R_N"/>
</dbReference>
<dbReference type="FunFam" id="1.10.1780.10:FF:000005">
    <property type="entry name" value="protein SUPPRESSOR OF MAX2 1"/>
    <property type="match status" value="1"/>
</dbReference>
<dbReference type="InterPro" id="IPR003959">
    <property type="entry name" value="ATPase_AAA_core"/>
</dbReference>
<comment type="similarity">
    <text evidence="1">Belongs to the ClpA/ClpB family.</text>
</comment>
<dbReference type="PANTHER" id="PTHR43572:SF13">
    <property type="entry name" value="PROTEIN SUPPRESSOR OF MAX2 1"/>
    <property type="match status" value="1"/>
</dbReference>
<keyword evidence="2 5" id="KW-0677">Repeat</keyword>
<dbReference type="EMBL" id="BAABME010011129">
    <property type="protein sequence ID" value="GAA0183280.1"/>
    <property type="molecule type" value="Genomic_DNA"/>
</dbReference>
<proteinExistence type="inferred from homology"/>
<dbReference type="CDD" id="cd19499">
    <property type="entry name" value="RecA-like_ClpB_Hsp104-like"/>
    <property type="match status" value="1"/>
</dbReference>
<dbReference type="Gene3D" id="3.40.50.300">
    <property type="entry name" value="P-loop containing nucleotide triphosphate hydrolases"/>
    <property type="match status" value="2"/>
</dbReference>
<dbReference type="Pfam" id="PF26587">
    <property type="entry name" value="AAA_lid_SMAX1"/>
    <property type="match status" value="1"/>
</dbReference>
<feature type="region of interest" description="Disordered" evidence="6">
    <location>
        <begin position="657"/>
        <end position="677"/>
    </location>
</feature>